<feature type="transmembrane region" description="Helical" evidence="8">
    <location>
        <begin position="256"/>
        <end position="275"/>
    </location>
</feature>
<keyword evidence="5 8" id="KW-0812">Transmembrane</keyword>
<keyword evidence="6 8" id="KW-1133">Transmembrane helix</keyword>
<evidence type="ECO:0000256" key="4">
    <source>
        <dbReference type="ARBA" id="ARBA00022679"/>
    </source>
</evidence>
<feature type="transmembrane region" description="Helical" evidence="8">
    <location>
        <begin position="37"/>
        <end position="59"/>
    </location>
</feature>
<dbReference type="GO" id="GO:0005886">
    <property type="term" value="C:plasma membrane"/>
    <property type="evidence" value="ECO:0007669"/>
    <property type="project" value="UniProtKB-SubCell"/>
</dbReference>
<comment type="caution">
    <text evidence="9">The sequence shown here is derived from an EMBL/GenBank/DDBJ whole genome shotgun (WGS) entry which is preliminary data.</text>
</comment>
<keyword evidence="4 9" id="KW-0808">Transferase</keyword>
<dbReference type="InterPro" id="IPR044878">
    <property type="entry name" value="UbiA_sf"/>
</dbReference>
<evidence type="ECO:0000256" key="6">
    <source>
        <dbReference type="ARBA" id="ARBA00022989"/>
    </source>
</evidence>
<protein>
    <submittedName>
        <fullName evidence="9">4-hydroxybenzoate octaprenyltransferase</fullName>
    </submittedName>
</protein>
<dbReference type="AlphaFoldDB" id="A0A7J3M1L2"/>
<evidence type="ECO:0000256" key="2">
    <source>
        <dbReference type="ARBA" id="ARBA00004651"/>
    </source>
</evidence>
<dbReference type="FunFam" id="1.10.357.140:FF:000008">
    <property type="entry name" value="4-hydroxybenzoate octaprenyltransferase"/>
    <property type="match status" value="1"/>
</dbReference>
<dbReference type="GO" id="GO:0016765">
    <property type="term" value="F:transferase activity, transferring alkyl or aryl (other than methyl) groups"/>
    <property type="evidence" value="ECO:0007669"/>
    <property type="project" value="InterPro"/>
</dbReference>
<keyword evidence="7 8" id="KW-0472">Membrane</keyword>
<sequence length="278" mass="31585">MGKLRTYLEFVKIEHTLFALPFAYTGALVAGGFDLRLAILIFTAFTGLRTFAMALNRIIDREIDALNPRTAKRHLPSGKMSLREAYLVALVGFAVYEISAFLINMTALIFSPIPAIVACVYPYLKRFTCLSHYFLGLNLAFAPLGGWIAVRDSIDFSFEMFAFSIAVIFWVAGFDIIYALQDIEFDRKFGLHSVGAHFGERFAKMLSRVNHVVFIVLLIPALREIFPLLLIAFLLFLEHYIVKDDYNEQRIQMSFFYINAIISATVLTSFIAVFIQKL</sequence>
<dbReference type="NCBIfam" id="TIGR01475">
    <property type="entry name" value="ubiA_other"/>
    <property type="match status" value="1"/>
</dbReference>
<reference evidence="9" key="1">
    <citation type="journal article" date="2020" name="mSystems">
        <title>Genome- and Community-Level Interaction Insights into Carbon Utilization and Element Cycling Functions of Hydrothermarchaeota in Hydrothermal Sediment.</title>
        <authorList>
            <person name="Zhou Z."/>
            <person name="Liu Y."/>
            <person name="Xu W."/>
            <person name="Pan J."/>
            <person name="Luo Z.H."/>
            <person name="Li M."/>
        </authorList>
    </citation>
    <scope>NUCLEOTIDE SEQUENCE [LARGE SCALE GENOMIC DNA]</scope>
    <source>
        <strain evidence="9">SpSt-587</strain>
    </source>
</reference>
<dbReference type="InterPro" id="IPR000537">
    <property type="entry name" value="UbiA_prenyltransferase"/>
</dbReference>
<evidence type="ECO:0000313" key="9">
    <source>
        <dbReference type="EMBL" id="HGT82816.1"/>
    </source>
</evidence>
<comment type="similarity">
    <text evidence="3">Belongs to the UbiA prenyltransferase family.</text>
</comment>
<dbReference type="Gene3D" id="1.20.120.1780">
    <property type="entry name" value="UbiA prenyltransferase"/>
    <property type="match status" value="1"/>
</dbReference>
<gene>
    <name evidence="9" type="ORF">ENT52_03720</name>
</gene>
<organism evidence="9">
    <name type="scientific">Archaeoglobus fulgidus</name>
    <dbReference type="NCBI Taxonomy" id="2234"/>
    <lineage>
        <taxon>Archaea</taxon>
        <taxon>Methanobacteriati</taxon>
        <taxon>Methanobacteriota</taxon>
        <taxon>Archaeoglobi</taxon>
        <taxon>Archaeoglobales</taxon>
        <taxon>Archaeoglobaceae</taxon>
        <taxon>Archaeoglobus</taxon>
    </lineage>
</organism>
<evidence type="ECO:0000256" key="5">
    <source>
        <dbReference type="ARBA" id="ARBA00022692"/>
    </source>
</evidence>
<feature type="transmembrane region" description="Helical" evidence="8">
    <location>
        <begin position="161"/>
        <end position="180"/>
    </location>
</feature>
<dbReference type="PANTHER" id="PTHR11048:SF28">
    <property type="entry name" value="4-HYDROXYBENZOATE POLYPRENYLTRANSFERASE, MITOCHONDRIAL"/>
    <property type="match status" value="1"/>
</dbReference>
<feature type="transmembrane region" description="Helical" evidence="8">
    <location>
        <begin position="80"/>
        <end position="96"/>
    </location>
</feature>
<dbReference type="Pfam" id="PF01040">
    <property type="entry name" value="UbiA"/>
    <property type="match status" value="1"/>
</dbReference>
<feature type="transmembrane region" description="Helical" evidence="8">
    <location>
        <begin position="12"/>
        <end position="31"/>
    </location>
</feature>
<feature type="transmembrane region" description="Helical" evidence="8">
    <location>
        <begin position="212"/>
        <end position="236"/>
    </location>
</feature>
<feature type="transmembrane region" description="Helical" evidence="8">
    <location>
        <begin position="102"/>
        <end position="123"/>
    </location>
</feature>
<dbReference type="EMBL" id="DSYZ01000080">
    <property type="protein sequence ID" value="HGT82816.1"/>
    <property type="molecule type" value="Genomic_DNA"/>
</dbReference>
<name>A0A7J3M1L2_ARCFL</name>
<evidence type="ECO:0000256" key="3">
    <source>
        <dbReference type="ARBA" id="ARBA00005985"/>
    </source>
</evidence>
<dbReference type="PANTHER" id="PTHR11048">
    <property type="entry name" value="PRENYLTRANSFERASES"/>
    <property type="match status" value="1"/>
</dbReference>
<dbReference type="CDD" id="cd13959">
    <property type="entry name" value="PT_UbiA_COQ2"/>
    <property type="match status" value="1"/>
</dbReference>
<evidence type="ECO:0000256" key="8">
    <source>
        <dbReference type="SAM" id="Phobius"/>
    </source>
</evidence>
<comment type="subcellular location">
    <subcellularLocation>
        <location evidence="2">Cell membrane</location>
        <topology evidence="2">Multi-pass membrane protein</topology>
    </subcellularLocation>
</comment>
<accession>A0A7J3M1L2</accession>
<evidence type="ECO:0000256" key="1">
    <source>
        <dbReference type="ARBA" id="ARBA00001946"/>
    </source>
</evidence>
<dbReference type="Gene3D" id="1.10.357.140">
    <property type="entry name" value="UbiA prenyltransferase"/>
    <property type="match status" value="1"/>
</dbReference>
<feature type="transmembrane region" description="Helical" evidence="8">
    <location>
        <begin position="130"/>
        <end position="149"/>
    </location>
</feature>
<dbReference type="InterPro" id="IPR039653">
    <property type="entry name" value="Prenyltransferase"/>
</dbReference>
<comment type="cofactor">
    <cofactor evidence="1">
        <name>Mg(2+)</name>
        <dbReference type="ChEBI" id="CHEBI:18420"/>
    </cofactor>
</comment>
<evidence type="ECO:0000256" key="7">
    <source>
        <dbReference type="ARBA" id="ARBA00023136"/>
    </source>
</evidence>
<dbReference type="GO" id="GO:0006744">
    <property type="term" value="P:ubiquinone biosynthetic process"/>
    <property type="evidence" value="ECO:0007669"/>
    <property type="project" value="TreeGrafter"/>
</dbReference>
<proteinExistence type="inferred from homology"/>
<dbReference type="InterPro" id="IPR006371">
    <property type="entry name" value="Polyprenyltransferase_UbiA-li"/>
</dbReference>